<keyword evidence="4" id="KW-1185">Reference proteome</keyword>
<dbReference type="InterPro" id="IPR036928">
    <property type="entry name" value="AS_sf"/>
</dbReference>
<dbReference type="Pfam" id="PF01425">
    <property type="entry name" value="Amidase"/>
    <property type="match status" value="1"/>
</dbReference>
<gene>
    <name evidence="3" type="ORF">COLO4_20745</name>
</gene>
<comment type="caution">
    <text evidence="3">The sequence shown here is derived from an EMBL/GenBank/DDBJ whole genome shotgun (WGS) entry which is preliminary data.</text>
</comment>
<dbReference type="Gene3D" id="3.90.1300.10">
    <property type="entry name" value="Amidase signature (AS) domain"/>
    <property type="match status" value="1"/>
</dbReference>
<reference evidence="4" key="1">
    <citation type="submission" date="2013-09" db="EMBL/GenBank/DDBJ databases">
        <title>Corchorus olitorius genome sequencing.</title>
        <authorList>
            <person name="Alam M."/>
            <person name="Haque M.S."/>
            <person name="Islam M.S."/>
            <person name="Emdad E.M."/>
            <person name="Islam M.M."/>
            <person name="Ahmed B."/>
            <person name="Halim A."/>
            <person name="Hossen Q.M.M."/>
            <person name="Hossain M.Z."/>
            <person name="Ahmed R."/>
            <person name="Khan M.M."/>
            <person name="Islam R."/>
            <person name="Rashid M.M."/>
            <person name="Khan S.A."/>
            <person name="Rahman M.S."/>
            <person name="Alam M."/>
            <person name="Yahiya A.S."/>
            <person name="Khan M.S."/>
            <person name="Azam M.S."/>
            <person name="Haque T."/>
            <person name="Lashkar M.Z.H."/>
            <person name="Akhand A.I."/>
            <person name="Morshed G."/>
            <person name="Roy S."/>
            <person name="Uddin K.S."/>
            <person name="Rabeya T."/>
            <person name="Hossain A.S."/>
            <person name="Chowdhury A."/>
            <person name="Snigdha A.R."/>
            <person name="Mortoza M.S."/>
            <person name="Matin S.A."/>
            <person name="Hoque S.M.E."/>
            <person name="Islam M.K."/>
            <person name="Roy D.K."/>
            <person name="Haider R."/>
            <person name="Moosa M.M."/>
            <person name="Elias S.M."/>
            <person name="Hasan A.M."/>
            <person name="Jahan S."/>
            <person name="Shafiuddin M."/>
            <person name="Mahmood N."/>
            <person name="Shommy N.S."/>
        </authorList>
    </citation>
    <scope>NUCLEOTIDE SEQUENCE [LARGE SCALE GENOMIC DNA]</scope>
    <source>
        <strain evidence="4">cv. O-4</strain>
    </source>
</reference>
<name>A0A1R3IXE5_9ROSI</name>
<protein>
    <submittedName>
        <fullName evidence="3">Amidase</fullName>
    </submittedName>
</protein>
<dbReference type="EMBL" id="AWUE01017373">
    <property type="protein sequence ID" value="OMO87200.1"/>
    <property type="molecule type" value="Genomic_DNA"/>
</dbReference>
<feature type="chain" id="PRO_5012322631" evidence="1">
    <location>
        <begin position="27"/>
        <end position="127"/>
    </location>
</feature>
<dbReference type="PANTHER" id="PTHR46310:SF7">
    <property type="entry name" value="AMIDASE 1"/>
    <property type="match status" value="1"/>
</dbReference>
<dbReference type="AlphaFoldDB" id="A0A1R3IXE5"/>
<keyword evidence="1" id="KW-0732">Signal</keyword>
<evidence type="ECO:0000259" key="2">
    <source>
        <dbReference type="Pfam" id="PF01425"/>
    </source>
</evidence>
<evidence type="ECO:0000256" key="1">
    <source>
        <dbReference type="SAM" id="SignalP"/>
    </source>
</evidence>
<dbReference type="SUPFAM" id="SSF75304">
    <property type="entry name" value="Amidase signature (AS) enzymes"/>
    <property type="match status" value="1"/>
</dbReference>
<dbReference type="PANTHER" id="PTHR46310">
    <property type="entry name" value="AMIDASE 1"/>
    <property type="match status" value="1"/>
</dbReference>
<proteinExistence type="predicted"/>
<dbReference type="STRING" id="93759.A0A1R3IXE5"/>
<sequence length="127" mass="13498">MQMIKAKFKRALHWVLFGAVVSNAPAVLDVLRAGATCVGKTIMDEMAYSINGVNVHYGTPTNPCAPDRVPGGSSSGSAIAVGASLVDFSLVTPMAQSFDTVGRKAIVCGSEQGKPVQGWQRKRLMMW</sequence>
<dbReference type="OrthoDB" id="1693637at2759"/>
<evidence type="ECO:0000313" key="3">
    <source>
        <dbReference type="EMBL" id="OMO87200.1"/>
    </source>
</evidence>
<accession>A0A1R3IXE5</accession>
<feature type="domain" description="Amidase" evidence="2">
    <location>
        <begin position="27"/>
        <end position="92"/>
    </location>
</feature>
<dbReference type="InterPro" id="IPR023631">
    <property type="entry name" value="Amidase_dom"/>
</dbReference>
<organism evidence="3 4">
    <name type="scientific">Corchorus olitorius</name>
    <dbReference type="NCBI Taxonomy" id="93759"/>
    <lineage>
        <taxon>Eukaryota</taxon>
        <taxon>Viridiplantae</taxon>
        <taxon>Streptophyta</taxon>
        <taxon>Embryophyta</taxon>
        <taxon>Tracheophyta</taxon>
        <taxon>Spermatophyta</taxon>
        <taxon>Magnoliopsida</taxon>
        <taxon>eudicotyledons</taxon>
        <taxon>Gunneridae</taxon>
        <taxon>Pentapetalae</taxon>
        <taxon>rosids</taxon>
        <taxon>malvids</taxon>
        <taxon>Malvales</taxon>
        <taxon>Malvaceae</taxon>
        <taxon>Grewioideae</taxon>
        <taxon>Apeibeae</taxon>
        <taxon>Corchorus</taxon>
    </lineage>
</organism>
<feature type="signal peptide" evidence="1">
    <location>
        <begin position="1"/>
        <end position="26"/>
    </location>
</feature>
<evidence type="ECO:0000313" key="4">
    <source>
        <dbReference type="Proteomes" id="UP000187203"/>
    </source>
</evidence>
<dbReference type="Proteomes" id="UP000187203">
    <property type="component" value="Unassembled WGS sequence"/>
</dbReference>